<reference evidence="6 7" key="1">
    <citation type="submission" date="2017-05" db="EMBL/GenBank/DDBJ databases">
        <authorList>
            <person name="Song R."/>
            <person name="Chenine A.L."/>
            <person name="Ruprecht R.M."/>
        </authorList>
    </citation>
    <scope>NUCLEOTIDE SEQUENCE [LARGE SCALE GENOMIC DNA]</scope>
    <source>
        <strain evidence="6 7">CECT 7927</strain>
    </source>
</reference>
<dbReference type="PANTHER" id="PTHR33164:SF64">
    <property type="entry name" value="TRANSCRIPTIONAL REGULATOR SLYA"/>
    <property type="match status" value="1"/>
</dbReference>
<feature type="domain" description="HTH marR-type" evidence="4">
    <location>
        <begin position="2"/>
        <end position="134"/>
    </location>
</feature>
<dbReference type="RefSeq" id="WP_087479480.1">
    <property type="nucleotide sequence ID" value="NZ_AP024883.1"/>
</dbReference>
<dbReference type="InterPro" id="IPR036388">
    <property type="entry name" value="WH-like_DNA-bd_sf"/>
</dbReference>
<keyword evidence="3" id="KW-0804">Transcription</keyword>
<accession>A0A1Y6IQW8</accession>
<sequence>MNQSIGYLLWDVTRLMRQQFQNDPRLSCITLSQAKALTQIYYHEGIKQVELAEMLEIKPMTLVRVIDSLVEEELIERRPDPNDRRAHRIYLQPKAEEQLKLVRLISQDVWSSALAGLPDEDIEQFIRTLKHIHHNVSHT</sequence>
<dbReference type="PANTHER" id="PTHR33164">
    <property type="entry name" value="TRANSCRIPTIONAL REGULATOR, MARR FAMILY"/>
    <property type="match status" value="1"/>
</dbReference>
<dbReference type="Pfam" id="PF01047">
    <property type="entry name" value="MarR"/>
    <property type="match status" value="1"/>
</dbReference>
<dbReference type="PROSITE" id="PS50995">
    <property type="entry name" value="HTH_MARR_2"/>
    <property type="match status" value="1"/>
</dbReference>
<proteinExistence type="predicted"/>
<evidence type="ECO:0000313" key="7">
    <source>
        <dbReference type="Proteomes" id="UP000196125"/>
    </source>
</evidence>
<dbReference type="SMART" id="SM00347">
    <property type="entry name" value="HTH_MARR"/>
    <property type="match status" value="1"/>
</dbReference>
<dbReference type="InterPro" id="IPR036390">
    <property type="entry name" value="WH_DNA-bd_sf"/>
</dbReference>
<dbReference type="OrthoDB" id="32523at2"/>
<name>A0A1Y6IQW8_9VIBR</name>
<dbReference type="Proteomes" id="UP000196125">
    <property type="component" value="Unassembled WGS sequence"/>
</dbReference>
<evidence type="ECO:0000313" key="8">
    <source>
        <dbReference type="Proteomes" id="UP001283366"/>
    </source>
</evidence>
<evidence type="ECO:0000256" key="2">
    <source>
        <dbReference type="ARBA" id="ARBA00023125"/>
    </source>
</evidence>
<dbReference type="InterPro" id="IPR000835">
    <property type="entry name" value="HTH_MarR-typ"/>
</dbReference>
<evidence type="ECO:0000313" key="6">
    <source>
        <dbReference type="EMBL" id="SMR99451.1"/>
    </source>
</evidence>
<dbReference type="InterPro" id="IPR039422">
    <property type="entry name" value="MarR/SlyA-like"/>
</dbReference>
<reference evidence="5 8" key="2">
    <citation type="submission" date="2023-11" db="EMBL/GenBank/DDBJ databases">
        <title>Plant-associative lifestyle of Vibrio porteresiae and its evolutionary dynamics.</title>
        <authorList>
            <person name="Rameshkumar N."/>
            <person name="Kirti K."/>
        </authorList>
    </citation>
    <scope>NUCLEOTIDE SEQUENCE [LARGE SCALE GENOMIC DNA]</scope>
    <source>
        <strain evidence="5 8">MSSRF38</strain>
    </source>
</reference>
<keyword evidence="2" id="KW-0238">DNA-binding</keyword>
<evidence type="ECO:0000313" key="5">
    <source>
        <dbReference type="EMBL" id="MDW6003755.1"/>
    </source>
</evidence>
<dbReference type="EMBL" id="FXXI01000001">
    <property type="protein sequence ID" value="SMR99451.1"/>
    <property type="molecule type" value="Genomic_DNA"/>
</dbReference>
<dbReference type="GO" id="GO:0003700">
    <property type="term" value="F:DNA-binding transcription factor activity"/>
    <property type="evidence" value="ECO:0007669"/>
    <property type="project" value="InterPro"/>
</dbReference>
<keyword evidence="8" id="KW-1185">Reference proteome</keyword>
<dbReference type="EMBL" id="JAWRCO010000001">
    <property type="protein sequence ID" value="MDW6003755.1"/>
    <property type="molecule type" value="Genomic_DNA"/>
</dbReference>
<dbReference type="SUPFAM" id="SSF46785">
    <property type="entry name" value="Winged helix' DNA-binding domain"/>
    <property type="match status" value="1"/>
</dbReference>
<evidence type="ECO:0000259" key="4">
    <source>
        <dbReference type="PROSITE" id="PS50995"/>
    </source>
</evidence>
<dbReference type="AlphaFoldDB" id="A0A1Y6IQW8"/>
<gene>
    <name evidence="6" type="primary">slyA_1</name>
    <name evidence="5" type="ORF">SBX37_12940</name>
    <name evidence="6" type="ORF">VIM7927_00676</name>
</gene>
<dbReference type="PRINTS" id="PR00598">
    <property type="entry name" value="HTHMARR"/>
</dbReference>
<dbReference type="Gene3D" id="1.10.10.10">
    <property type="entry name" value="Winged helix-like DNA-binding domain superfamily/Winged helix DNA-binding domain"/>
    <property type="match status" value="1"/>
</dbReference>
<dbReference type="Proteomes" id="UP001283366">
    <property type="component" value="Unassembled WGS sequence"/>
</dbReference>
<organism evidence="6 7">
    <name type="scientific">Vibrio mangrovi</name>
    <dbReference type="NCBI Taxonomy" id="474394"/>
    <lineage>
        <taxon>Bacteria</taxon>
        <taxon>Pseudomonadati</taxon>
        <taxon>Pseudomonadota</taxon>
        <taxon>Gammaproteobacteria</taxon>
        <taxon>Vibrionales</taxon>
        <taxon>Vibrionaceae</taxon>
        <taxon>Vibrio</taxon>
    </lineage>
</organism>
<dbReference type="GO" id="GO:0003677">
    <property type="term" value="F:DNA binding"/>
    <property type="evidence" value="ECO:0007669"/>
    <property type="project" value="UniProtKB-KW"/>
</dbReference>
<evidence type="ECO:0000256" key="1">
    <source>
        <dbReference type="ARBA" id="ARBA00023015"/>
    </source>
</evidence>
<keyword evidence="1" id="KW-0805">Transcription regulation</keyword>
<dbReference type="GO" id="GO:0006950">
    <property type="term" value="P:response to stress"/>
    <property type="evidence" value="ECO:0007669"/>
    <property type="project" value="TreeGrafter"/>
</dbReference>
<protein>
    <submittedName>
        <fullName evidence="5">MarR family transcriptional regulator</fullName>
    </submittedName>
    <submittedName>
        <fullName evidence="6">Transcriptional regulator SlyA</fullName>
    </submittedName>
</protein>
<evidence type="ECO:0000256" key="3">
    <source>
        <dbReference type="ARBA" id="ARBA00023163"/>
    </source>
</evidence>